<keyword evidence="4" id="KW-0812">Transmembrane</keyword>
<keyword evidence="3" id="KW-0272">Extracellular matrix</keyword>
<evidence type="ECO:0000256" key="5">
    <source>
        <dbReference type="SAM" id="SignalP"/>
    </source>
</evidence>
<dbReference type="GO" id="GO:0019441">
    <property type="term" value="P:L-tryptophan catabolic process to kynurenine"/>
    <property type="evidence" value="ECO:0007669"/>
    <property type="project" value="InterPro"/>
</dbReference>
<evidence type="ECO:0000256" key="1">
    <source>
        <dbReference type="ARBA" id="ARBA00004498"/>
    </source>
</evidence>
<keyword evidence="7" id="KW-1185">Reference proteome</keyword>
<dbReference type="PANTHER" id="PTHR31118">
    <property type="entry name" value="CYCLASE-LIKE PROTEIN 2"/>
    <property type="match status" value="1"/>
</dbReference>
<feature type="chain" id="PRO_5042086675" evidence="5">
    <location>
        <begin position="28"/>
        <end position="332"/>
    </location>
</feature>
<dbReference type="GO" id="GO:0004061">
    <property type="term" value="F:arylformamidase activity"/>
    <property type="evidence" value="ECO:0007669"/>
    <property type="project" value="InterPro"/>
</dbReference>
<dbReference type="InterPro" id="IPR037175">
    <property type="entry name" value="KFase_sf"/>
</dbReference>
<dbReference type="PANTHER" id="PTHR31118:SF18">
    <property type="entry name" value="KYNURENINE FORMAMIDASE-LIKE ISOFORM X1"/>
    <property type="match status" value="1"/>
</dbReference>
<dbReference type="EMBL" id="CP133621">
    <property type="protein sequence ID" value="WMV51195.1"/>
    <property type="molecule type" value="Genomic_DNA"/>
</dbReference>
<comment type="subcellular location">
    <subcellularLocation>
        <location evidence="1">Secreted</location>
        <location evidence="1">Extracellular space</location>
        <location evidence="1">Extracellular matrix</location>
    </subcellularLocation>
</comment>
<gene>
    <name evidence="6" type="ORF">MTR67_044580</name>
</gene>
<evidence type="ECO:0000313" key="6">
    <source>
        <dbReference type="EMBL" id="WMV51195.1"/>
    </source>
</evidence>
<keyword evidence="5" id="KW-0732">Signal</keyword>
<feature type="signal peptide" evidence="5">
    <location>
        <begin position="1"/>
        <end position="27"/>
    </location>
</feature>
<feature type="transmembrane region" description="Helical" evidence="4">
    <location>
        <begin position="307"/>
        <end position="324"/>
    </location>
</feature>
<dbReference type="Gene3D" id="3.50.30.50">
    <property type="entry name" value="Putative cyclase"/>
    <property type="match status" value="1"/>
</dbReference>
<keyword evidence="4" id="KW-0472">Membrane</keyword>
<organism evidence="6 7">
    <name type="scientific">Solanum verrucosum</name>
    <dbReference type="NCBI Taxonomy" id="315347"/>
    <lineage>
        <taxon>Eukaryota</taxon>
        <taxon>Viridiplantae</taxon>
        <taxon>Streptophyta</taxon>
        <taxon>Embryophyta</taxon>
        <taxon>Tracheophyta</taxon>
        <taxon>Spermatophyta</taxon>
        <taxon>Magnoliopsida</taxon>
        <taxon>eudicotyledons</taxon>
        <taxon>Gunneridae</taxon>
        <taxon>Pentapetalae</taxon>
        <taxon>asterids</taxon>
        <taxon>lamiids</taxon>
        <taxon>Solanales</taxon>
        <taxon>Solanaceae</taxon>
        <taxon>Solanoideae</taxon>
        <taxon>Solaneae</taxon>
        <taxon>Solanum</taxon>
    </lineage>
</organism>
<reference evidence="6" key="1">
    <citation type="submission" date="2023-08" db="EMBL/GenBank/DDBJ databases">
        <title>A de novo genome assembly of Solanum verrucosum Schlechtendal, a Mexican diploid species geographically isolated from the other diploid A-genome species in potato relatives.</title>
        <authorList>
            <person name="Hosaka K."/>
        </authorList>
    </citation>
    <scope>NUCLEOTIDE SEQUENCE</scope>
    <source>
        <tissue evidence="6">Young leaves</tissue>
    </source>
</reference>
<evidence type="ECO:0000256" key="2">
    <source>
        <dbReference type="ARBA" id="ARBA00007865"/>
    </source>
</evidence>
<comment type="similarity">
    <text evidence="2">Belongs to the Cyclase 1 superfamily.</text>
</comment>
<dbReference type="InterPro" id="IPR007325">
    <property type="entry name" value="KFase/CYL"/>
</dbReference>
<name>A0AAF0USF6_SOLVR</name>
<evidence type="ECO:0000256" key="3">
    <source>
        <dbReference type="ARBA" id="ARBA00022530"/>
    </source>
</evidence>
<evidence type="ECO:0000256" key="4">
    <source>
        <dbReference type="SAM" id="Phobius"/>
    </source>
</evidence>
<keyword evidence="4" id="KW-1133">Transmembrane helix</keyword>
<protein>
    <submittedName>
        <fullName evidence="6">Uncharacterized protein</fullName>
    </submittedName>
</protein>
<sequence length="332" mass="37087">MTNHNTSPYSHLLLLAAVLALVSVASAFGPTSRLDLQKIMREERNYMQKKVIDISHKYVPDLPAYDSKTGLGNFIKLKTSIKLGDLYNFSVFKLTTHSGTHVDAPGHFNETLFELGYDVVSLHLQTLNGPVLVVDTPRNKNITAEVMRSLNIPRGVKRVLFRTSNTDRRLMYKKEFDSSYSAFTSDGAEYLAQNTDIKLVGVDYLSVAISPKDELLKVHQHLLNSKDIIPVEGLNLDDAVPGVYTIHCLPLRLVHGDGSPTSHSLPDLAWILQLLKSMRVRESVLAARIGTKYVAEIRIFGNTADQSFGSFIIFLAISVANYLWEKTVLHMC</sequence>
<evidence type="ECO:0000313" key="7">
    <source>
        <dbReference type="Proteomes" id="UP001234989"/>
    </source>
</evidence>
<dbReference type="SUPFAM" id="SSF102198">
    <property type="entry name" value="Putative cyclase"/>
    <property type="match status" value="1"/>
</dbReference>
<keyword evidence="3" id="KW-0964">Secreted</keyword>
<dbReference type="Pfam" id="PF04199">
    <property type="entry name" value="Cyclase"/>
    <property type="match status" value="1"/>
</dbReference>
<proteinExistence type="inferred from homology"/>
<dbReference type="AlphaFoldDB" id="A0AAF0USF6"/>
<accession>A0AAF0USF6</accession>
<dbReference type="Proteomes" id="UP001234989">
    <property type="component" value="Chromosome 10"/>
</dbReference>